<reference evidence="9 10" key="1">
    <citation type="submission" date="2015-11" db="EMBL/GenBank/DDBJ databases">
        <title>Genomic analysis of 38 Legionella species identifies large and diverse effector repertoires.</title>
        <authorList>
            <person name="Burstein D."/>
            <person name="Amaro F."/>
            <person name="Zusman T."/>
            <person name="Lifshitz Z."/>
            <person name="Cohen O."/>
            <person name="Gilbert J.A."/>
            <person name="Pupko T."/>
            <person name="Shuman H.A."/>
            <person name="Segal G."/>
        </authorList>
    </citation>
    <scope>NUCLEOTIDE SEQUENCE [LARGE SCALE GENOMIC DNA]</scope>
    <source>
        <strain evidence="9 10">BL-540</strain>
    </source>
</reference>
<dbReference type="OrthoDB" id="5652583at2"/>
<dbReference type="EMBL" id="LNYJ01000011">
    <property type="protein sequence ID" value="KTD18063.1"/>
    <property type="molecule type" value="Genomic_DNA"/>
</dbReference>
<dbReference type="Proteomes" id="UP000055035">
    <property type="component" value="Unassembled WGS sequence"/>
</dbReference>
<feature type="transmembrane region" description="Helical" evidence="7">
    <location>
        <begin position="43"/>
        <end position="60"/>
    </location>
</feature>
<name>A0A0W0VD94_9GAMM</name>
<dbReference type="PATRIC" id="fig|456.5.peg.2548"/>
<gene>
    <name evidence="9" type="ORF">Ljor_2369</name>
</gene>
<comment type="caution">
    <text evidence="9">The sequence shown here is derived from an EMBL/GenBank/DDBJ whole genome shotgun (WGS) entry which is preliminary data.</text>
</comment>
<evidence type="ECO:0000256" key="5">
    <source>
        <dbReference type="ARBA" id="ARBA00022989"/>
    </source>
</evidence>
<evidence type="ECO:0000256" key="1">
    <source>
        <dbReference type="ARBA" id="ARBA00004651"/>
    </source>
</evidence>
<keyword evidence="4 7" id="KW-0812">Transmembrane</keyword>
<organism evidence="9 10">
    <name type="scientific">Legionella jordanis</name>
    <dbReference type="NCBI Taxonomy" id="456"/>
    <lineage>
        <taxon>Bacteria</taxon>
        <taxon>Pseudomonadati</taxon>
        <taxon>Pseudomonadota</taxon>
        <taxon>Gammaproteobacteria</taxon>
        <taxon>Legionellales</taxon>
        <taxon>Legionellaceae</taxon>
        <taxon>Legionella</taxon>
    </lineage>
</organism>
<evidence type="ECO:0000256" key="3">
    <source>
        <dbReference type="ARBA" id="ARBA00022475"/>
    </source>
</evidence>
<sequence>MDFLINVNSNPGILYVMLRSLLLFALSVILIRYGNRRFNLSTGFDYLLLVILGSVISRGINGSATLLSSAVATVSLVVFHRLIAVATFYFKNIECFFKGESHLIIKDGKILFHQLRKYHITEADLFSSMRSTIHSDDPREIAFAYLEGTGKISFVKK</sequence>
<comment type="subcellular location">
    <subcellularLocation>
        <location evidence="1">Cell membrane</location>
        <topology evidence="1">Multi-pass membrane protein</topology>
    </subcellularLocation>
</comment>
<evidence type="ECO:0000256" key="6">
    <source>
        <dbReference type="ARBA" id="ARBA00023136"/>
    </source>
</evidence>
<keyword evidence="6 7" id="KW-0472">Membrane</keyword>
<evidence type="ECO:0000313" key="10">
    <source>
        <dbReference type="Proteomes" id="UP000055035"/>
    </source>
</evidence>
<feature type="transmembrane region" description="Helical" evidence="7">
    <location>
        <begin position="66"/>
        <end position="90"/>
    </location>
</feature>
<dbReference type="InterPro" id="IPR007353">
    <property type="entry name" value="DUF421"/>
</dbReference>
<proteinExistence type="inferred from homology"/>
<keyword evidence="5 7" id="KW-1133">Transmembrane helix</keyword>
<protein>
    <recommendedName>
        <fullName evidence="8">YetF C-terminal domain-containing protein</fullName>
    </recommendedName>
</protein>
<evidence type="ECO:0000256" key="4">
    <source>
        <dbReference type="ARBA" id="ARBA00022692"/>
    </source>
</evidence>
<dbReference type="Pfam" id="PF04239">
    <property type="entry name" value="DUF421"/>
    <property type="match status" value="1"/>
</dbReference>
<dbReference type="GO" id="GO:0005886">
    <property type="term" value="C:plasma membrane"/>
    <property type="evidence" value="ECO:0007669"/>
    <property type="project" value="UniProtKB-SubCell"/>
</dbReference>
<dbReference type="Gene3D" id="3.30.240.20">
    <property type="entry name" value="bsu07140 like domains"/>
    <property type="match status" value="1"/>
</dbReference>
<dbReference type="RefSeq" id="WP_058471759.1">
    <property type="nucleotide sequence ID" value="NZ_CAXYJA010000001.1"/>
</dbReference>
<accession>A0A0W0VD94</accession>
<evidence type="ECO:0000313" key="9">
    <source>
        <dbReference type="EMBL" id="KTD18063.1"/>
    </source>
</evidence>
<dbReference type="PANTHER" id="PTHR34582">
    <property type="entry name" value="UPF0702 TRANSMEMBRANE PROTEIN YCAP"/>
    <property type="match status" value="1"/>
</dbReference>
<feature type="transmembrane region" description="Helical" evidence="7">
    <location>
        <begin position="12"/>
        <end position="31"/>
    </location>
</feature>
<feature type="domain" description="YetF C-terminal" evidence="8">
    <location>
        <begin position="91"/>
        <end position="157"/>
    </location>
</feature>
<dbReference type="AlphaFoldDB" id="A0A0W0VD94"/>
<evidence type="ECO:0000259" key="8">
    <source>
        <dbReference type="Pfam" id="PF04239"/>
    </source>
</evidence>
<dbReference type="PANTHER" id="PTHR34582:SF6">
    <property type="entry name" value="UPF0702 TRANSMEMBRANE PROTEIN YCAP"/>
    <property type="match status" value="1"/>
</dbReference>
<dbReference type="InterPro" id="IPR023090">
    <property type="entry name" value="UPF0702_alpha/beta_dom_sf"/>
</dbReference>
<keyword evidence="10" id="KW-1185">Reference proteome</keyword>
<evidence type="ECO:0000256" key="2">
    <source>
        <dbReference type="ARBA" id="ARBA00006448"/>
    </source>
</evidence>
<keyword evidence="3" id="KW-1003">Cell membrane</keyword>
<comment type="similarity">
    <text evidence="2">Belongs to the UPF0702 family.</text>
</comment>
<evidence type="ECO:0000256" key="7">
    <source>
        <dbReference type="SAM" id="Phobius"/>
    </source>
</evidence>